<dbReference type="InterPro" id="IPR011009">
    <property type="entry name" value="Kinase-like_dom_sf"/>
</dbReference>
<dbReference type="Proteomes" id="UP001519654">
    <property type="component" value="Unassembled WGS sequence"/>
</dbReference>
<dbReference type="Pfam" id="PF01636">
    <property type="entry name" value="APH"/>
    <property type="match status" value="2"/>
</dbReference>
<dbReference type="EMBL" id="JAHKKG010000001">
    <property type="protein sequence ID" value="MBU2662341.1"/>
    <property type="molecule type" value="Genomic_DNA"/>
</dbReference>
<name>A0ABS5YG77_9ACTN</name>
<keyword evidence="4" id="KW-1185">Reference proteome</keyword>
<accession>A0ABS5YG77</accession>
<dbReference type="Gene3D" id="3.90.1200.10">
    <property type="match status" value="1"/>
</dbReference>
<evidence type="ECO:0000256" key="1">
    <source>
        <dbReference type="SAM" id="MobiDB-lite"/>
    </source>
</evidence>
<evidence type="ECO:0000313" key="4">
    <source>
        <dbReference type="Proteomes" id="UP001519654"/>
    </source>
</evidence>
<feature type="compositionally biased region" description="Basic residues" evidence="1">
    <location>
        <begin position="1"/>
        <end position="18"/>
    </location>
</feature>
<dbReference type="SUPFAM" id="SSF56112">
    <property type="entry name" value="Protein kinase-like (PK-like)"/>
    <property type="match status" value="1"/>
</dbReference>
<proteinExistence type="predicted"/>
<reference evidence="3 4" key="1">
    <citation type="submission" date="2021-06" db="EMBL/GenBank/DDBJ databases">
        <title>Actinoplanes lichenicola sp. nov., and Actinoplanes ovalisporus sp. nov., isolated from lichen in Thailand.</title>
        <authorList>
            <person name="Saeng-In P."/>
            <person name="Kanchanasin P."/>
            <person name="Yuki M."/>
            <person name="Kudo T."/>
            <person name="Ohkuma M."/>
            <person name="Phongsopitanun W."/>
            <person name="Tanasupawat S."/>
        </authorList>
    </citation>
    <scope>NUCLEOTIDE SEQUENCE [LARGE SCALE GENOMIC DNA]</scope>
    <source>
        <strain evidence="3 4">NBRC 110975</strain>
    </source>
</reference>
<gene>
    <name evidence="3" type="ORF">KOI35_02345</name>
</gene>
<feature type="domain" description="Aminoglycoside phosphotransferase" evidence="2">
    <location>
        <begin position="153"/>
        <end position="191"/>
    </location>
</feature>
<comment type="caution">
    <text evidence="3">The sequence shown here is derived from an EMBL/GenBank/DDBJ whole genome shotgun (WGS) entry which is preliminary data.</text>
</comment>
<feature type="region of interest" description="Disordered" evidence="1">
    <location>
        <begin position="1"/>
        <end position="24"/>
    </location>
</feature>
<feature type="domain" description="Aminoglycoside phosphotransferase" evidence="2">
    <location>
        <begin position="52"/>
        <end position="147"/>
    </location>
</feature>
<sequence length="263" mass="28120">MTTQRRAARPAARPHHARHALDRPQRRGRAGLGWWVNVTGVDGRLGAESLGEPFAFGREADVYALDEGRVLRRYRHGGDTGPESAVMRHVGGLGYPVPRVYEAGGPDLVLERLDGPTMATVLLAGSMSLRDGAAILADLLRRLHALPSLTGTAPSVVHLDLHPDNVIMAADGPVVIDWRNSRDGDGDLDTAFTALILAQVATGAIEHPTGELVGEMLDAFLELAPGDPLRALDDAVDMRSRQSTMSSEEVAMLPLAAARVRGN</sequence>
<protein>
    <submittedName>
        <fullName evidence="3">Phosphotransferase</fullName>
    </submittedName>
</protein>
<organism evidence="3 4">
    <name type="scientific">Paractinoplanes bogorensis</name>
    <dbReference type="NCBI Taxonomy" id="1610840"/>
    <lineage>
        <taxon>Bacteria</taxon>
        <taxon>Bacillati</taxon>
        <taxon>Actinomycetota</taxon>
        <taxon>Actinomycetes</taxon>
        <taxon>Micromonosporales</taxon>
        <taxon>Micromonosporaceae</taxon>
        <taxon>Paractinoplanes</taxon>
    </lineage>
</organism>
<evidence type="ECO:0000313" key="3">
    <source>
        <dbReference type="EMBL" id="MBU2662341.1"/>
    </source>
</evidence>
<dbReference type="InterPro" id="IPR002575">
    <property type="entry name" value="Aminoglycoside_PTrfase"/>
</dbReference>
<evidence type="ECO:0000259" key="2">
    <source>
        <dbReference type="Pfam" id="PF01636"/>
    </source>
</evidence>